<comment type="caution">
    <text evidence="4">The sequence shown here is derived from an EMBL/GenBank/DDBJ whole genome shotgun (WGS) entry which is preliminary data.</text>
</comment>
<comment type="subcellular location">
    <subcellularLocation>
        <location evidence="1">Cell outer membrane</location>
    </subcellularLocation>
</comment>
<protein>
    <recommendedName>
        <fullName evidence="5">TonB-dependent receptor SusC</fullName>
    </recommendedName>
</protein>
<name>A0A645AFT8_9ZZZZ</name>
<dbReference type="NCBIfam" id="TIGR04056">
    <property type="entry name" value="OMP_RagA_SusC"/>
    <property type="match status" value="1"/>
</dbReference>
<dbReference type="AlphaFoldDB" id="A0A645AFT8"/>
<evidence type="ECO:0000256" key="2">
    <source>
        <dbReference type="ARBA" id="ARBA00023136"/>
    </source>
</evidence>
<evidence type="ECO:0000256" key="1">
    <source>
        <dbReference type="ARBA" id="ARBA00004442"/>
    </source>
</evidence>
<proteinExistence type="predicted"/>
<dbReference type="InterPro" id="IPR023996">
    <property type="entry name" value="TonB-dep_OMP_SusC/RagA"/>
</dbReference>
<dbReference type="InterPro" id="IPR036942">
    <property type="entry name" value="Beta-barrel_TonB_sf"/>
</dbReference>
<accession>A0A645AFT8</accession>
<dbReference type="Gene3D" id="2.40.170.20">
    <property type="entry name" value="TonB-dependent receptor, beta-barrel domain"/>
    <property type="match status" value="1"/>
</dbReference>
<evidence type="ECO:0008006" key="5">
    <source>
        <dbReference type="Google" id="ProtNLM"/>
    </source>
</evidence>
<evidence type="ECO:0000256" key="3">
    <source>
        <dbReference type="ARBA" id="ARBA00023237"/>
    </source>
</evidence>
<dbReference type="GO" id="GO:0009279">
    <property type="term" value="C:cell outer membrane"/>
    <property type="evidence" value="ECO:0007669"/>
    <property type="project" value="UniProtKB-SubCell"/>
</dbReference>
<sequence>MLQKLDFVTKGLSLQIKGAYNTDYTFKKSRASSVETWAPFYLSHAQGRPLSEVENADFDRAVVYRISGTNGELGYGEPDSDKDRDWYLEGSLNYDRKLNDHQISALLLYNQSKNYYPSDYAMNPTAYVGLVSRVSYNYKQKYMAEFNAGYNGSENFAPGRRYGFFPAGSVGWVVTGENFMADQQLFDFLKLRASIGLVGNDKIGGKRYLYLPDSYNVNQAGYNFGYDLPANYLTSSENKISSPYVTWETALKKNLGIDMAIFKNRLRLSGDYFVENRTGILITRNSIPGVMAFTSGTLPAVNLGEVDNRGFELEAKWNHKFHDFRYWIDANISFAKNKIIYMDEIPPLEAYQSKTGQSTSAILGYMVEGFYSDDDFVDLTNKVLKSDLPVPVKAVSPGDVKYVDVNGDHLITEADMKFIGYPSRPEYVAGLNCGISYKGFDLSMNWMAVWNRSILLQDFFRIPGAATGIRAIYRYMMDERWTPETANTALAPRLSVASSSHNYMDSQLWIRDGSYLRLKNAKLGYTFQKNAFLKQFGISQLSLFVTGYNLLTFDNIKIVDPESKPSAEDTYPIVKIYNLGINVAF</sequence>
<keyword evidence="3" id="KW-0998">Cell outer membrane</keyword>
<dbReference type="EMBL" id="VSSQ01013282">
    <property type="protein sequence ID" value="MPM51141.1"/>
    <property type="molecule type" value="Genomic_DNA"/>
</dbReference>
<dbReference type="SUPFAM" id="SSF56935">
    <property type="entry name" value="Porins"/>
    <property type="match status" value="1"/>
</dbReference>
<evidence type="ECO:0000313" key="4">
    <source>
        <dbReference type="EMBL" id="MPM51141.1"/>
    </source>
</evidence>
<reference evidence="4" key="1">
    <citation type="submission" date="2019-08" db="EMBL/GenBank/DDBJ databases">
        <authorList>
            <person name="Kucharzyk K."/>
            <person name="Murdoch R.W."/>
            <person name="Higgins S."/>
            <person name="Loffler F."/>
        </authorList>
    </citation>
    <scope>NUCLEOTIDE SEQUENCE</scope>
</reference>
<gene>
    <name evidence="4" type="ORF">SDC9_97888</name>
</gene>
<keyword evidence="2" id="KW-0472">Membrane</keyword>
<organism evidence="4">
    <name type="scientific">bioreactor metagenome</name>
    <dbReference type="NCBI Taxonomy" id="1076179"/>
    <lineage>
        <taxon>unclassified sequences</taxon>
        <taxon>metagenomes</taxon>
        <taxon>ecological metagenomes</taxon>
    </lineage>
</organism>